<accession>A0A2M7XCT3</accession>
<evidence type="ECO:0000256" key="1">
    <source>
        <dbReference type="SAM" id="MobiDB-lite"/>
    </source>
</evidence>
<proteinExistence type="predicted"/>
<name>A0A2M7XCT3_9BACT</name>
<dbReference type="Proteomes" id="UP000229385">
    <property type="component" value="Unassembled WGS sequence"/>
</dbReference>
<reference evidence="3" key="1">
    <citation type="submission" date="2017-09" db="EMBL/GenBank/DDBJ databases">
        <title>Depth-based differentiation of microbial function through sediment-hosted aquifers and enrichment of novel symbionts in the deep terrestrial subsurface.</title>
        <authorList>
            <person name="Probst A.J."/>
            <person name="Ladd B."/>
            <person name="Jarett J.K."/>
            <person name="Geller-Mcgrath D.E."/>
            <person name="Sieber C.M.K."/>
            <person name="Emerson J.B."/>
            <person name="Anantharaman K."/>
            <person name="Thomas B.C."/>
            <person name="Malmstrom R."/>
            <person name="Stieglmeier M."/>
            <person name="Klingl A."/>
            <person name="Woyke T."/>
            <person name="Ryan C.M."/>
            <person name="Banfield J.F."/>
        </authorList>
    </citation>
    <scope>NUCLEOTIDE SEQUENCE [LARGE SCALE GENOMIC DNA]</scope>
</reference>
<sequence length="219" mass="24406">MQFCDESVRELHFTTDGLPVIGDNNSPDFDELALENLDFHTEDPAHTRARHGFYGGDFVSGEDLWDGRPSAEDILCDISDALFEIECSDEDDNITVDTLELEAEEIEAEEWIARALRLRSLAEMEIVQRYGVSPEWLATVEEGELGVNTLALIAEAAKAAKALGIDWSVIEEATRPTEMMELVSKLQTQAQELRRAKAQAERDAARKPAPSSKGKGKRR</sequence>
<feature type="non-terminal residue" evidence="2">
    <location>
        <position position="219"/>
    </location>
</feature>
<dbReference type="EMBL" id="PFWU01000023">
    <property type="protein sequence ID" value="PJA45698.1"/>
    <property type="molecule type" value="Genomic_DNA"/>
</dbReference>
<dbReference type="AlphaFoldDB" id="A0A2M7XCT3"/>
<comment type="caution">
    <text evidence="2">The sequence shown here is derived from an EMBL/GenBank/DDBJ whole genome shotgun (WGS) entry which is preliminary data.</text>
</comment>
<organism evidence="2 3">
    <name type="scientific">Candidatus Uhrbacteria bacterium CG_4_9_14_3_um_filter_50_9</name>
    <dbReference type="NCBI Taxonomy" id="1975035"/>
    <lineage>
        <taxon>Bacteria</taxon>
        <taxon>Candidatus Uhriibacteriota</taxon>
    </lineage>
</organism>
<gene>
    <name evidence="2" type="ORF">CO174_01865</name>
</gene>
<feature type="region of interest" description="Disordered" evidence="1">
    <location>
        <begin position="191"/>
        <end position="219"/>
    </location>
</feature>
<evidence type="ECO:0000313" key="2">
    <source>
        <dbReference type="EMBL" id="PJA45698.1"/>
    </source>
</evidence>
<feature type="compositionally biased region" description="Basic and acidic residues" evidence="1">
    <location>
        <begin position="192"/>
        <end position="206"/>
    </location>
</feature>
<protein>
    <submittedName>
        <fullName evidence="2">Uncharacterized protein</fullName>
    </submittedName>
</protein>
<evidence type="ECO:0000313" key="3">
    <source>
        <dbReference type="Proteomes" id="UP000229385"/>
    </source>
</evidence>